<dbReference type="Proteomes" id="UP000688137">
    <property type="component" value="Unassembled WGS sequence"/>
</dbReference>
<evidence type="ECO:0000313" key="2">
    <source>
        <dbReference type="EMBL" id="CAD8100859.1"/>
    </source>
</evidence>
<comment type="caution">
    <text evidence="2">The sequence shown here is derived from an EMBL/GenBank/DDBJ whole genome shotgun (WGS) entry which is preliminary data.</text>
</comment>
<organism evidence="2 3">
    <name type="scientific">Paramecium primaurelia</name>
    <dbReference type="NCBI Taxonomy" id="5886"/>
    <lineage>
        <taxon>Eukaryota</taxon>
        <taxon>Sar</taxon>
        <taxon>Alveolata</taxon>
        <taxon>Ciliophora</taxon>
        <taxon>Intramacronucleata</taxon>
        <taxon>Oligohymenophorea</taxon>
        <taxon>Peniculida</taxon>
        <taxon>Parameciidae</taxon>
        <taxon>Paramecium</taxon>
    </lineage>
</organism>
<evidence type="ECO:0000313" key="3">
    <source>
        <dbReference type="Proteomes" id="UP000688137"/>
    </source>
</evidence>
<feature type="compositionally biased region" description="Polar residues" evidence="1">
    <location>
        <begin position="434"/>
        <end position="444"/>
    </location>
</feature>
<feature type="region of interest" description="Disordered" evidence="1">
    <location>
        <begin position="420"/>
        <end position="446"/>
    </location>
</feature>
<dbReference type="EMBL" id="CAJJDM010000116">
    <property type="protein sequence ID" value="CAD8100859.1"/>
    <property type="molecule type" value="Genomic_DNA"/>
</dbReference>
<proteinExistence type="predicted"/>
<dbReference type="AlphaFoldDB" id="A0A8S1PCZ4"/>
<keyword evidence="3" id="KW-1185">Reference proteome</keyword>
<dbReference type="OMA" id="NRFHDIS"/>
<name>A0A8S1PCZ4_PARPR</name>
<sequence>MNELKSPKLLNGLGQKKQQNVQDQNDTSLLLQLFQKIQPVEIIRMNDSKKKSQSVLYIYEDESESKFQETIKYGVLEYEQHQYQQALFQFKQAEQILTAIASPPIHYQLINKINIGWLENAFTCFEDTILILKKYINQTTQERILLDTIRLQCFLQCCIILSEIGQHHEALAISKIAIKKALKLLFDLHSHSEESLQKKLLEEVLRKSIALPQLKPKQQGIIITFPSSKTQQLTQENLLHIFKDCSTQYIEKANILSYIQMTPLNFDSLLFQVNLTNQQFLHIFSLFVISLYCTSTESRFIEQILDPLQFTEAENYLSRALELVYLYFPKDMPLVNQLLNVHNRFHDISKQIIQEDVHQKHEQNYEIVLLKPILEPQKCGFVIPIIRKSKCSYLIKERAISLKEQQFQITKAQNLNIDTNTYEGSKPQNRKLRSISTTNKNKPNSPKWGLNQVAEIYLKEKNASNHQNINITNFRQTHFKRPQTKASQKQYCFEKPRFNINFLIINNLNHVQLPPKRKRGTSFNLESIKPPQTALNSAKGNKELLKSYQMQTKIKNLIKSYQI</sequence>
<evidence type="ECO:0000256" key="1">
    <source>
        <dbReference type="SAM" id="MobiDB-lite"/>
    </source>
</evidence>
<reference evidence="2" key="1">
    <citation type="submission" date="2021-01" db="EMBL/GenBank/DDBJ databases">
        <authorList>
            <consortium name="Genoscope - CEA"/>
            <person name="William W."/>
        </authorList>
    </citation>
    <scope>NUCLEOTIDE SEQUENCE</scope>
</reference>
<gene>
    <name evidence="2" type="ORF">PPRIM_AZ9-3.1.T1130135</name>
</gene>
<accession>A0A8S1PCZ4</accession>
<protein>
    <submittedName>
        <fullName evidence="2">Uncharacterized protein</fullName>
    </submittedName>
</protein>